<organism evidence="1 2">
    <name type="scientific">Cyphomyrmex costatus</name>
    <dbReference type="NCBI Taxonomy" id="456900"/>
    <lineage>
        <taxon>Eukaryota</taxon>
        <taxon>Metazoa</taxon>
        <taxon>Ecdysozoa</taxon>
        <taxon>Arthropoda</taxon>
        <taxon>Hexapoda</taxon>
        <taxon>Insecta</taxon>
        <taxon>Pterygota</taxon>
        <taxon>Neoptera</taxon>
        <taxon>Endopterygota</taxon>
        <taxon>Hymenoptera</taxon>
        <taxon>Apocrita</taxon>
        <taxon>Aculeata</taxon>
        <taxon>Formicoidea</taxon>
        <taxon>Formicidae</taxon>
        <taxon>Myrmicinae</taxon>
        <taxon>Cyphomyrmex</taxon>
    </lineage>
</organism>
<name>A0A151IGW3_9HYME</name>
<protein>
    <submittedName>
        <fullName evidence="1">Uncharacterized protein</fullName>
    </submittedName>
</protein>
<evidence type="ECO:0000313" key="1">
    <source>
        <dbReference type="EMBL" id="KYN00675.1"/>
    </source>
</evidence>
<keyword evidence="2" id="KW-1185">Reference proteome</keyword>
<gene>
    <name evidence="1" type="ORF">ALC62_08533</name>
</gene>
<sequence length="87" mass="10239">MKYSEDRKERSGDCVKIEERRKSRGSVEKYLCVERGEWDKETCCLQTTRDSYTPATLRTSREILSRVCLGRSLTLESRGTRIRVILY</sequence>
<evidence type="ECO:0000313" key="2">
    <source>
        <dbReference type="Proteomes" id="UP000078542"/>
    </source>
</evidence>
<proteinExistence type="predicted"/>
<reference evidence="1 2" key="1">
    <citation type="submission" date="2016-03" db="EMBL/GenBank/DDBJ databases">
        <title>Cyphomyrmex costatus WGS genome.</title>
        <authorList>
            <person name="Nygaard S."/>
            <person name="Hu H."/>
            <person name="Boomsma J."/>
            <person name="Zhang G."/>
        </authorList>
    </citation>
    <scope>NUCLEOTIDE SEQUENCE [LARGE SCALE GENOMIC DNA]</scope>
    <source>
        <strain evidence="1">MS0001</strain>
        <tissue evidence="1">Whole body</tissue>
    </source>
</reference>
<accession>A0A151IGW3</accession>
<dbReference type="AlphaFoldDB" id="A0A151IGW3"/>
<dbReference type="Proteomes" id="UP000078542">
    <property type="component" value="Unassembled WGS sequence"/>
</dbReference>
<dbReference type="EMBL" id="KQ977661">
    <property type="protein sequence ID" value="KYN00675.1"/>
    <property type="molecule type" value="Genomic_DNA"/>
</dbReference>